<dbReference type="InterPro" id="IPR015422">
    <property type="entry name" value="PyrdxlP-dep_Trfase_small"/>
</dbReference>
<dbReference type="InterPro" id="IPR015424">
    <property type="entry name" value="PyrdxlP-dep_Trfase"/>
</dbReference>
<feature type="domain" description="Aminotransferase class I/classII large" evidence="5">
    <location>
        <begin position="62"/>
        <end position="402"/>
    </location>
</feature>
<evidence type="ECO:0000256" key="3">
    <source>
        <dbReference type="ARBA" id="ARBA00022679"/>
    </source>
</evidence>
<gene>
    <name evidence="6" type="ORF">P3W24_18285</name>
</gene>
<dbReference type="GO" id="GO:0008483">
    <property type="term" value="F:transaminase activity"/>
    <property type="evidence" value="ECO:0007669"/>
    <property type="project" value="UniProtKB-KW"/>
</dbReference>
<comment type="cofactor">
    <cofactor evidence="1">
        <name>pyridoxal 5'-phosphate</name>
        <dbReference type="ChEBI" id="CHEBI:597326"/>
    </cofactor>
</comment>
<evidence type="ECO:0000259" key="5">
    <source>
        <dbReference type="Pfam" id="PF00155"/>
    </source>
</evidence>
<keyword evidence="2 6" id="KW-0032">Aminotransferase</keyword>
<evidence type="ECO:0000256" key="1">
    <source>
        <dbReference type="ARBA" id="ARBA00001933"/>
    </source>
</evidence>
<dbReference type="CDD" id="cd00609">
    <property type="entry name" value="AAT_like"/>
    <property type="match status" value="1"/>
</dbReference>
<protein>
    <submittedName>
        <fullName evidence="6">PLP-dependent aminotransferase family protein</fullName>
    </submittedName>
</protein>
<comment type="caution">
    <text evidence="6">The sequence shown here is derived from an EMBL/GenBank/DDBJ whole genome shotgun (WGS) entry which is preliminary data.</text>
</comment>
<keyword evidence="3" id="KW-0808">Transferase</keyword>
<accession>A0ABT6BFS0</accession>
<evidence type="ECO:0000256" key="4">
    <source>
        <dbReference type="ARBA" id="ARBA00022898"/>
    </source>
</evidence>
<dbReference type="SUPFAM" id="SSF53383">
    <property type="entry name" value="PLP-dependent transferases"/>
    <property type="match status" value="1"/>
</dbReference>
<reference evidence="6 7" key="1">
    <citation type="journal article" date="2024" name="Curr. Microbiol.">
        <title>Luteibacter sahnii sp. nov., A Novel Yellow-Colored Xanthomonadin Pigment Producing Probiotic Bacterium from Healthy Rice Seed Microbiome.</title>
        <authorList>
            <person name="Jaiswal G."/>
            <person name="Rana R."/>
            <person name="Nayak P.K."/>
            <person name="Chouhan R."/>
            <person name="Gandhi S.G."/>
            <person name="Patel H.K."/>
            <person name="Patil P.B."/>
        </authorList>
    </citation>
    <scope>NUCLEOTIDE SEQUENCE [LARGE SCALE GENOMIC DNA]</scope>
    <source>
        <strain evidence="6 7">PPL201</strain>
    </source>
</reference>
<name>A0ABT6BFS0_9GAMM</name>
<dbReference type="InterPro" id="IPR004839">
    <property type="entry name" value="Aminotransferase_I/II_large"/>
</dbReference>
<keyword evidence="4" id="KW-0663">Pyridoxal phosphate</keyword>
<evidence type="ECO:0000313" key="7">
    <source>
        <dbReference type="Proteomes" id="UP001528850"/>
    </source>
</evidence>
<dbReference type="EMBL" id="JARJJS010000008">
    <property type="protein sequence ID" value="MDF4026928.1"/>
    <property type="molecule type" value="Genomic_DNA"/>
</dbReference>
<dbReference type="PANTHER" id="PTHR42790">
    <property type="entry name" value="AMINOTRANSFERASE"/>
    <property type="match status" value="1"/>
</dbReference>
<evidence type="ECO:0000256" key="2">
    <source>
        <dbReference type="ARBA" id="ARBA00022576"/>
    </source>
</evidence>
<dbReference type="Gene3D" id="3.40.640.10">
    <property type="entry name" value="Type I PLP-dependent aspartate aminotransferase-like (Major domain)"/>
    <property type="match status" value="1"/>
</dbReference>
<dbReference type="Proteomes" id="UP001528850">
    <property type="component" value="Unassembled WGS sequence"/>
</dbReference>
<dbReference type="InterPro" id="IPR015421">
    <property type="entry name" value="PyrdxlP-dep_Trfase_major"/>
</dbReference>
<dbReference type="Pfam" id="PF00155">
    <property type="entry name" value="Aminotran_1_2"/>
    <property type="match status" value="1"/>
</dbReference>
<organism evidence="6 7">
    <name type="scientific">Luteibacter sahnii</name>
    <dbReference type="NCBI Taxonomy" id="3021977"/>
    <lineage>
        <taxon>Bacteria</taxon>
        <taxon>Pseudomonadati</taxon>
        <taxon>Pseudomonadota</taxon>
        <taxon>Gammaproteobacteria</taxon>
        <taxon>Lysobacterales</taxon>
        <taxon>Rhodanobacteraceae</taxon>
        <taxon>Luteibacter</taxon>
    </lineage>
</organism>
<evidence type="ECO:0000313" key="6">
    <source>
        <dbReference type="EMBL" id="MDF4026928.1"/>
    </source>
</evidence>
<sequence length="418" mass="46833">MAVRLEVMNFLNEMAERFPAAISFASGRPAEGFFDMRAWIESMHSYEEHLAEQRGTSRELVERSLAQYGATAGIIRNLISRQLRVDEGIDVASDRILVTVGCQEALDICVRTLCRDEDDVLLARSPTYIGITGAAYLGRAGIVSFREAEGLGLVAALEKAIESAHAQGKRPRALYLIPDFDNPTGEVIDLHVRRAILALCALHDILVLEDNPYGMFRYEGTPVPTMRSLDDDRRVIYVGTFSKTLCPALRVGYAVVPQRAVGRCDLMEAMVQAKSFVSVNTSQFAQAVVGGVLMSQRYSLRDIVSKPLAHYRRNRDEMLDALDRHFADLRSQVHWNRPEGGFFLVVELPFDFGDEHVKRCAEAYGVLVMPLRYFALDSNDGRRVRLAFSNTSPEKIRDGISRFSRFVHDHLDRKGASG</sequence>
<dbReference type="PANTHER" id="PTHR42790:SF19">
    <property type="entry name" value="KYNURENINE_ALPHA-AMINOADIPATE AMINOTRANSFERASE, MITOCHONDRIAL"/>
    <property type="match status" value="1"/>
</dbReference>
<proteinExistence type="predicted"/>
<dbReference type="InterPro" id="IPR050859">
    <property type="entry name" value="Class-I_PLP-dep_aminotransf"/>
</dbReference>
<keyword evidence="7" id="KW-1185">Reference proteome</keyword>
<dbReference type="Gene3D" id="3.90.1150.10">
    <property type="entry name" value="Aspartate Aminotransferase, domain 1"/>
    <property type="match status" value="1"/>
</dbReference>